<feature type="transmembrane region" description="Helical" evidence="4">
    <location>
        <begin position="190"/>
        <end position="215"/>
    </location>
</feature>
<comment type="similarity">
    <text evidence="2">Belongs to the major facilitator superfamily. Monocarboxylate porter (TC 2.A.1.13) family.</text>
</comment>
<accession>C5FZZ0</accession>
<feature type="compositionally biased region" description="Polar residues" evidence="3">
    <location>
        <begin position="44"/>
        <end position="62"/>
    </location>
</feature>
<evidence type="ECO:0000256" key="4">
    <source>
        <dbReference type="SAM" id="Phobius"/>
    </source>
</evidence>
<dbReference type="Proteomes" id="UP000002035">
    <property type="component" value="Unassembled WGS sequence"/>
</dbReference>
<feature type="transmembrane region" description="Helical" evidence="4">
    <location>
        <begin position="387"/>
        <end position="409"/>
    </location>
</feature>
<dbReference type="AlphaFoldDB" id="C5FZZ0"/>
<feature type="transmembrane region" description="Helical" evidence="4">
    <location>
        <begin position="332"/>
        <end position="349"/>
    </location>
</feature>
<dbReference type="SUPFAM" id="SSF103473">
    <property type="entry name" value="MFS general substrate transporter"/>
    <property type="match status" value="1"/>
</dbReference>
<feature type="region of interest" description="Disordered" evidence="3">
    <location>
        <begin position="31"/>
        <end position="62"/>
    </location>
</feature>
<dbReference type="Pfam" id="PF07690">
    <property type="entry name" value="MFS_1"/>
    <property type="match status" value="1"/>
</dbReference>
<feature type="transmembrane region" description="Helical" evidence="4">
    <location>
        <begin position="96"/>
        <end position="114"/>
    </location>
</feature>
<evidence type="ECO:0000256" key="2">
    <source>
        <dbReference type="ARBA" id="ARBA00006727"/>
    </source>
</evidence>
<feature type="transmembrane region" description="Helical" evidence="4">
    <location>
        <begin position="253"/>
        <end position="273"/>
    </location>
</feature>
<dbReference type="eggNOG" id="KOG2504">
    <property type="taxonomic scope" value="Eukaryota"/>
</dbReference>
<sequence>MGLTAESSTPEKDVQDLEKGCEATALSSIAEVPSQVEIDGSRIPSGSSSDHENNGISKISTNQIERPGVLEKTLSLVRTREPNIDPGPPPDGGYHAWLQVALAHFVIFNTWGYINGFGVFQSYYTEALNRSPSDISWIGGTQIFLLFFIGTFSGRATDAGYFKAVWSIGAIIIIFAIFMTSLCKTYWQTFLAQGICMGIGSGLIFCPSIALLATYFSSRRSLAIAITASGSATGGMVFPVVVQQLLPKIGFGWTMRVIGLITAVTLAPGFFFLRQRLPPRRTGPFFELQAFREPAYTLYAVSMFLNFWALYVAFFYIGSFGRNVIGLSQSDSINLILIINAVGVIGRVIPCYISDWKSGPINALIPCSVVAGAALFGWIGVNKEPSLYAFSIVYGFFAAGIQALFPAALTSLTTDLKKSGIRFGMTLSIVSFSSLTGSPIAGALIALRDGDYLYAQLFAGVSMFLGLAILMLSRYNAVGWKLMARGFPIVIRFWHISA</sequence>
<comment type="subcellular location">
    <subcellularLocation>
        <location evidence="1">Membrane</location>
        <topology evidence="1">Multi-pass membrane protein</topology>
    </subcellularLocation>
</comment>
<dbReference type="PANTHER" id="PTHR11360">
    <property type="entry name" value="MONOCARBOXYLATE TRANSPORTER"/>
    <property type="match status" value="1"/>
</dbReference>
<evidence type="ECO:0000313" key="6">
    <source>
        <dbReference type="Proteomes" id="UP000002035"/>
    </source>
</evidence>
<dbReference type="OrthoDB" id="6509908at2759"/>
<proteinExistence type="inferred from homology"/>
<dbReference type="RefSeq" id="XP_002843179.1">
    <property type="nucleotide sequence ID" value="XM_002843133.1"/>
</dbReference>
<dbReference type="PANTHER" id="PTHR11360:SF130">
    <property type="entry name" value="MAJOR FACILITATOR SUPERFAMILY (MFS) PROFILE DOMAIN-CONTAINING PROTEIN-RELATED"/>
    <property type="match status" value="1"/>
</dbReference>
<feature type="transmembrane region" description="Helical" evidence="4">
    <location>
        <begin position="134"/>
        <end position="153"/>
    </location>
</feature>
<keyword evidence="4" id="KW-0812">Transmembrane</keyword>
<evidence type="ECO:0000313" key="5">
    <source>
        <dbReference type="EMBL" id="EEQ35443.1"/>
    </source>
</evidence>
<dbReference type="OMA" id="EWAAFTE"/>
<dbReference type="GeneID" id="9227459"/>
<dbReference type="Gene3D" id="1.20.1250.20">
    <property type="entry name" value="MFS general substrate transporter like domains"/>
    <property type="match status" value="2"/>
</dbReference>
<dbReference type="InterPro" id="IPR011701">
    <property type="entry name" value="MFS"/>
</dbReference>
<reference evidence="6" key="1">
    <citation type="journal article" date="2012" name="MBio">
        <title>Comparative genome analysis of Trichophyton rubrum and related dermatophytes reveals candidate genes involved in infection.</title>
        <authorList>
            <person name="Martinez D.A."/>
            <person name="Oliver B.G."/>
            <person name="Graeser Y."/>
            <person name="Goldberg J.M."/>
            <person name="Li W."/>
            <person name="Martinez-Rossi N.M."/>
            <person name="Monod M."/>
            <person name="Shelest E."/>
            <person name="Barton R.C."/>
            <person name="Birch E."/>
            <person name="Brakhage A.A."/>
            <person name="Chen Z."/>
            <person name="Gurr S.J."/>
            <person name="Heiman D."/>
            <person name="Heitman J."/>
            <person name="Kosti I."/>
            <person name="Rossi A."/>
            <person name="Saif S."/>
            <person name="Samalova M."/>
            <person name="Saunders C.W."/>
            <person name="Shea T."/>
            <person name="Summerbell R.C."/>
            <person name="Xu J."/>
            <person name="Young S."/>
            <person name="Zeng Q."/>
            <person name="Birren B.W."/>
            <person name="Cuomo C.A."/>
            <person name="White T.C."/>
        </authorList>
    </citation>
    <scope>NUCLEOTIDE SEQUENCE [LARGE SCALE GENOMIC DNA]</scope>
    <source>
        <strain evidence="6">ATCC MYA-4605 / CBS 113480</strain>
    </source>
</reference>
<gene>
    <name evidence="5" type="ORF">MCYG_08262</name>
</gene>
<feature type="compositionally biased region" description="Basic and acidic residues" evidence="3">
    <location>
        <begin position="9"/>
        <end position="20"/>
    </location>
</feature>
<evidence type="ECO:0000256" key="3">
    <source>
        <dbReference type="SAM" id="MobiDB-lite"/>
    </source>
</evidence>
<feature type="transmembrane region" description="Helical" evidence="4">
    <location>
        <begin position="421"/>
        <end position="447"/>
    </location>
</feature>
<dbReference type="EMBL" id="DS995708">
    <property type="protein sequence ID" value="EEQ35443.1"/>
    <property type="molecule type" value="Genomic_DNA"/>
</dbReference>
<keyword evidence="6" id="KW-1185">Reference proteome</keyword>
<feature type="transmembrane region" description="Helical" evidence="4">
    <location>
        <begin position="222"/>
        <end position="241"/>
    </location>
</feature>
<dbReference type="VEuPathDB" id="FungiDB:MCYG_08262"/>
<dbReference type="HOGENOM" id="CLU_001265_1_1_1"/>
<keyword evidence="4" id="KW-0472">Membrane</keyword>
<evidence type="ECO:0008006" key="7">
    <source>
        <dbReference type="Google" id="ProtNLM"/>
    </source>
</evidence>
<name>C5FZZ0_ARTOC</name>
<keyword evidence="4" id="KW-1133">Transmembrane helix</keyword>
<feature type="region of interest" description="Disordered" evidence="3">
    <location>
        <begin position="1"/>
        <end position="20"/>
    </location>
</feature>
<feature type="transmembrane region" description="Helical" evidence="4">
    <location>
        <begin position="361"/>
        <end position="381"/>
    </location>
</feature>
<dbReference type="InterPro" id="IPR036259">
    <property type="entry name" value="MFS_trans_sf"/>
</dbReference>
<feature type="transmembrane region" description="Helical" evidence="4">
    <location>
        <begin position="453"/>
        <end position="473"/>
    </location>
</feature>
<dbReference type="InterPro" id="IPR050327">
    <property type="entry name" value="Proton-linked_MCT"/>
</dbReference>
<feature type="transmembrane region" description="Helical" evidence="4">
    <location>
        <begin position="160"/>
        <end position="178"/>
    </location>
</feature>
<dbReference type="GO" id="GO:0022857">
    <property type="term" value="F:transmembrane transporter activity"/>
    <property type="evidence" value="ECO:0007669"/>
    <property type="project" value="InterPro"/>
</dbReference>
<feature type="transmembrane region" description="Helical" evidence="4">
    <location>
        <begin position="294"/>
        <end position="317"/>
    </location>
</feature>
<protein>
    <recommendedName>
        <fullName evidence="7">Major facilitator superfamily (MFS) profile domain-containing protein</fullName>
    </recommendedName>
</protein>
<evidence type="ECO:0000256" key="1">
    <source>
        <dbReference type="ARBA" id="ARBA00004141"/>
    </source>
</evidence>
<dbReference type="GO" id="GO:0016020">
    <property type="term" value="C:membrane"/>
    <property type="evidence" value="ECO:0007669"/>
    <property type="project" value="UniProtKB-SubCell"/>
</dbReference>
<organism evidence="5 6">
    <name type="scientific">Arthroderma otae (strain ATCC MYA-4605 / CBS 113480)</name>
    <name type="common">Microsporum canis</name>
    <dbReference type="NCBI Taxonomy" id="554155"/>
    <lineage>
        <taxon>Eukaryota</taxon>
        <taxon>Fungi</taxon>
        <taxon>Dikarya</taxon>
        <taxon>Ascomycota</taxon>
        <taxon>Pezizomycotina</taxon>
        <taxon>Eurotiomycetes</taxon>
        <taxon>Eurotiomycetidae</taxon>
        <taxon>Onygenales</taxon>
        <taxon>Arthrodermataceae</taxon>
        <taxon>Microsporum</taxon>
    </lineage>
</organism>